<feature type="domain" description="Cation efflux protein transmembrane" evidence="8">
    <location>
        <begin position="21"/>
        <end position="213"/>
    </location>
</feature>
<dbReference type="eggNOG" id="COG0053">
    <property type="taxonomic scope" value="Bacteria"/>
</dbReference>
<evidence type="ECO:0000259" key="9">
    <source>
        <dbReference type="Pfam" id="PF16916"/>
    </source>
</evidence>
<evidence type="ECO:0000259" key="8">
    <source>
        <dbReference type="Pfam" id="PF01545"/>
    </source>
</evidence>
<protein>
    <submittedName>
        <fullName evidence="10">Cation diffusion facilitator family transporter</fullName>
    </submittedName>
</protein>
<dbReference type="RefSeq" id="WP_008859179.1">
    <property type="nucleotide sequence ID" value="NZ_JH591187.1"/>
</dbReference>
<evidence type="ECO:0000313" key="11">
    <source>
        <dbReference type="Proteomes" id="UP000003277"/>
    </source>
</evidence>
<dbReference type="PANTHER" id="PTHR43840:SF50">
    <property type="entry name" value="MANGANESE EFFLUX SYSTEM PROTEIN MNES"/>
    <property type="match status" value="1"/>
</dbReference>
<dbReference type="InterPro" id="IPR027470">
    <property type="entry name" value="Cation_efflux_CTD"/>
</dbReference>
<reference evidence="10 11" key="1">
    <citation type="submission" date="2011-11" db="EMBL/GenBank/DDBJ databases">
        <title>The Genome Sequence of Dialister succinatiphilus YIT 11850.</title>
        <authorList>
            <consortium name="The Broad Institute Genome Sequencing Platform"/>
            <person name="Earl A."/>
            <person name="Ward D."/>
            <person name="Feldgarden M."/>
            <person name="Gevers D."/>
            <person name="Morotomi M."/>
            <person name="Young S.K."/>
            <person name="Zeng Q."/>
            <person name="Gargeya S."/>
            <person name="Fitzgerald M."/>
            <person name="Haas B."/>
            <person name="Abouelleil A."/>
            <person name="Alvarado L."/>
            <person name="Arachchi H.M."/>
            <person name="Berlin A."/>
            <person name="Brown A."/>
            <person name="Chapman S.B."/>
            <person name="Dunbar C."/>
            <person name="Gearin G."/>
            <person name="Goldberg J."/>
            <person name="Griggs A."/>
            <person name="Gujja S."/>
            <person name="Heiman D."/>
            <person name="Howarth C."/>
            <person name="Lui A."/>
            <person name="MacDonald P.J.P."/>
            <person name="Montmayeur A."/>
            <person name="Murphy C."/>
            <person name="Neiman D."/>
            <person name="Pearson M."/>
            <person name="Priest M."/>
            <person name="Roberts A."/>
            <person name="Saif S."/>
            <person name="Shea T."/>
            <person name="Sisk P."/>
            <person name="Stolte C."/>
            <person name="Sykes S."/>
            <person name="Wortman J."/>
            <person name="Nusbaum C."/>
            <person name="Birren B."/>
        </authorList>
    </citation>
    <scope>NUCLEOTIDE SEQUENCE [LARGE SCALE GENOMIC DNA]</scope>
    <source>
        <strain evidence="10 11">YIT 11850</strain>
    </source>
</reference>
<accession>H1CZ87</accession>
<feature type="transmembrane region" description="Helical" evidence="7">
    <location>
        <begin position="179"/>
        <end position="199"/>
    </location>
</feature>
<evidence type="ECO:0000313" key="10">
    <source>
        <dbReference type="EMBL" id="EHO63391.1"/>
    </source>
</evidence>
<evidence type="ECO:0000256" key="4">
    <source>
        <dbReference type="ARBA" id="ARBA00022692"/>
    </source>
</evidence>
<gene>
    <name evidence="10" type="ORF">HMPREF9453_00675</name>
</gene>
<keyword evidence="3" id="KW-0813">Transport</keyword>
<feature type="transmembrane region" description="Helical" evidence="7">
    <location>
        <begin position="51"/>
        <end position="71"/>
    </location>
</feature>
<keyword evidence="4 7" id="KW-0812">Transmembrane</keyword>
<organism evidence="10 11">
    <name type="scientific">Dialister succinatiphilus YIT 11850</name>
    <dbReference type="NCBI Taxonomy" id="742743"/>
    <lineage>
        <taxon>Bacteria</taxon>
        <taxon>Bacillati</taxon>
        <taxon>Bacillota</taxon>
        <taxon>Negativicutes</taxon>
        <taxon>Veillonellales</taxon>
        <taxon>Veillonellaceae</taxon>
        <taxon>Dialister</taxon>
    </lineage>
</organism>
<evidence type="ECO:0000256" key="1">
    <source>
        <dbReference type="ARBA" id="ARBA00004141"/>
    </source>
</evidence>
<keyword evidence="11" id="KW-1185">Reference proteome</keyword>
<dbReference type="Pfam" id="PF16916">
    <property type="entry name" value="ZT_dimer"/>
    <property type="match status" value="1"/>
</dbReference>
<feature type="transmembrane region" description="Helical" evidence="7">
    <location>
        <begin position="121"/>
        <end position="142"/>
    </location>
</feature>
<dbReference type="GO" id="GO:0016020">
    <property type="term" value="C:membrane"/>
    <property type="evidence" value="ECO:0007669"/>
    <property type="project" value="UniProtKB-SubCell"/>
</dbReference>
<dbReference type="PANTHER" id="PTHR43840">
    <property type="entry name" value="MITOCHONDRIAL METAL TRANSPORTER 1-RELATED"/>
    <property type="match status" value="1"/>
</dbReference>
<sequence>MTFLFSGPNGDRTKRAFMAGLVGLLVNLMLGVFKILAGWQSGFLSVMGDGFNNITDMGSVVLLMMTFYYAAKPSDKEHPFGHGRLEYINSTVMAAVILYVGITLLVESVQKIIHPRNTEFTVFVAIILVIGLLAKLFLAWWYKRAGEKIGSKAFEAYSADSLSDTLSTSGVLVATLAEYFFGIQIDGIMGCLMSLFILWTGYSIMKNAVNSILGATPDKEVYRKIKECILSCPGVYGVHDLIVHDYGPENHFATAHVELDSSLNLVESHELAENVMTTLRDKLNVQATIHADPKAVSNPREAEYRRDLESAIYRTRLPLSYHDFFVEEKKGEIHLSFELALTGPCKLKDKEIYDEICSHLKAINPEYTVETMVDRNFISGKLYGWDEEEVKEIAGRNKEK</sequence>
<evidence type="ECO:0000256" key="6">
    <source>
        <dbReference type="ARBA" id="ARBA00023136"/>
    </source>
</evidence>
<dbReference type="AlphaFoldDB" id="H1CZ87"/>
<comment type="similarity">
    <text evidence="2">Belongs to the cation diffusion facilitator (CDF) transporter (TC 2.A.4) family.</text>
</comment>
<feature type="transmembrane region" description="Helical" evidence="7">
    <location>
        <begin position="91"/>
        <end position="109"/>
    </location>
</feature>
<dbReference type="Pfam" id="PF01545">
    <property type="entry name" value="Cation_efflux"/>
    <property type="match status" value="1"/>
</dbReference>
<dbReference type="EMBL" id="ADLT01000016">
    <property type="protein sequence ID" value="EHO63391.1"/>
    <property type="molecule type" value="Genomic_DNA"/>
</dbReference>
<dbReference type="SUPFAM" id="SSF161111">
    <property type="entry name" value="Cation efflux protein transmembrane domain-like"/>
    <property type="match status" value="1"/>
</dbReference>
<dbReference type="Proteomes" id="UP000003277">
    <property type="component" value="Unassembled WGS sequence"/>
</dbReference>
<dbReference type="GO" id="GO:0008324">
    <property type="term" value="F:monoatomic cation transmembrane transporter activity"/>
    <property type="evidence" value="ECO:0007669"/>
    <property type="project" value="InterPro"/>
</dbReference>
<comment type="subcellular location">
    <subcellularLocation>
        <location evidence="1">Membrane</location>
        <topology evidence="1">Multi-pass membrane protein</topology>
    </subcellularLocation>
</comment>
<dbReference type="STRING" id="742743.HMPREF9453_00675"/>
<proteinExistence type="inferred from homology"/>
<dbReference type="InterPro" id="IPR058533">
    <property type="entry name" value="Cation_efflux_TM"/>
</dbReference>
<evidence type="ECO:0000256" key="3">
    <source>
        <dbReference type="ARBA" id="ARBA00022448"/>
    </source>
</evidence>
<evidence type="ECO:0000256" key="2">
    <source>
        <dbReference type="ARBA" id="ARBA00008114"/>
    </source>
</evidence>
<dbReference type="InterPro" id="IPR002524">
    <property type="entry name" value="Cation_efflux"/>
</dbReference>
<keyword evidence="5 7" id="KW-1133">Transmembrane helix</keyword>
<comment type="caution">
    <text evidence="10">The sequence shown here is derived from an EMBL/GenBank/DDBJ whole genome shotgun (WGS) entry which is preliminary data.</text>
</comment>
<evidence type="ECO:0000256" key="7">
    <source>
        <dbReference type="SAM" id="Phobius"/>
    </source>
</evidence>
<evidence type="ECO:0000256" key="5">
    <source>
        <dbReference type="ARBA" id="ARBA00022989"/>
    </source>
</evidence>
<feature type="domain" description="Cation efflux protein cytoplasmic" evidence="9">
    <location>
        <begin position="217"/>
        <end position="293"/>
    </location>
</feature>
<name>H1CZ87_9FIRM</name>
<dbReference type="InterPro" id="IPR050291">
    <property type="entry name" value="CDF_Transporter"/>
</dbReference>
<dbReference type="InterPro" id="IPR036837">
    <property type="entry name" value="Cation_efflux_CTD_sf"/>
</dbReference>
<dbReference type="Gene3D" id="1.20.1510.10">
    <property type="entry name" value="Cation efflux protein transmembrane domain"/>
    <property type="match status" value="1"/>
</dbReference>
<dbReference type="NCBIfam" id="TIGR01297">
    <property type="entry name" value="CDF"/>
    <property type="match status" value="1"/>
</dbReference>
<dbReference type="InterPro" id="IPR027469">
    <property type="entry name" value="Cation_efflux_TMD_sf"/>
</dbReference>
<feature type="transmembrane region" description="Helical" evidence="7">
    <location>
        <begin position="16"/>
        <end position="39"/>
    </location>
</feature>
<dbReference type="HOGENOM" id="CLU_013430_3_4_9"/>
<dbReference type="OrthoDB" id="9806522at2"/>
<dbReference type="SUPFAM" id="SSF160240">
    <property type="entry name" value="Cation efflux protein cytoplasmic domain-like"/>
    <property type="match status" value="1"/>
</dbReference>
<keyword evidence="6 7" id="KW-0472">Membrane</keyword>
<dbReference type="PATRIC" id="fig|742743.3.peg.686"/>
<dbReference type="Gene3D" id="3.30.70.1350">
    <property type="entry name" value="Cation efflux protein, cytoplasmic domain"/>
    <property type="match status" value="1"/>
</dbReference>